<evidence type="ECO:0000256" key="7">
    <source>
        <dbReference type="ARBA" id="ARBA00023027"/>
    </source>
</evidence>
<dbReference type="InterPro" id="IPR035587">
    <property type="entry name" value="DUS-like_FMN-bd"/>
</dbReference>
<sequence length="399" mass="45439">MASSVTQTLKPDFPQDLDDLLCSDPQQHQQEESKSDDPSLLLVTRSGYLNGGSRIERAWAHWSKLGRPKLIVAPMVDNSELPFRLLCRKYGAEAAYTPMLHSRIFTENDKYRNVEFTTCQEDRPLFVQFCANDPDVLLEAARRVEPYCDYVDLNLGCPQRIAKRGNYGAFLMDNLPLVKAIVEKLASNLEVPVSCKIRIFPNLQDTINYARMLEDAGCSLLAVHGRTRDEKDGKKFRANWSAITAVKNAVRIPVLANGNIRHMEDVYDCLQETGVEGVLSAETLLENPALFAGFRTVEWIEGCEESTRDGNLDQADLLVEYLKLCEKYPVPWRIIRSHVHKLLGDWFKLHPHIREDFNAQSKLTFEFLYNMVERLRELQVKIPLYIKDSSSASAILANS</sequence>
<dbReference type="GeneID" id="111499526"/>
<dbReference type="Proteomes" id="UP000504608">
    <property type="component" value="Unplaced"/>
</dbReference>
<evidence type="ECO:0000256" key="14">
    <source>
        <dbReference type="SAM" id="MobiDB-lite"/>
    </source>
</evidence>
<dbReference type="GO" id="GO:0017150">
    <property type="term" value="F:tRNA dihydrouridine synthase activity"/>
    <property type="evidence" value="ECO:0007669"/>
    <property type="project" value="InterPro"/>
</dbReference>
<keyword evidence="3" id="KW-0288">FMN</keyword>
<keyword evidence="2" id="KW-0285">Flavoprotein</keyword>
<dbReference type="CDD" id="cd02801">
    <property type="entry name" value="DUS_like_FMN"/>
    <property type="match status" value="1"/>
</dbReference>
<evidence type="ECO:0000256" key="10">
    <source>
        <dbReference type="ARBA" id="ARBA00047287"/>
    </source>
</evidence>
<dbReference type="SUPFAM" id="SSF51395">
    <property type="entry name" value="FMN-linked oxidoreductases"/>
    <property type="match status" value="1"/>
</dbReference>
<accession>A0A6J1L641</accession>
<dbReference type="GO" id="GO:0050660">
    <property type="term" value="F:flavin adenine dinucleotide binding"/>
    <property type="evidence" value="ECO:0007669"/>
    <property type="project" value="InterPro"/>
</dbReference>
<evidence type="ECO:0000256" key="11">
    <source>
        <dbReference type="ARBA" id="ARBA00047652"/>
    </source>
</evidence>
<evidence type="ECO:0000256" key="5">
    <source>
        <dbReference type="ARBA" id="ARBA00022857"/>
    </source>
</evidence>
<keyword evidence="4" id="KW-0819">tRNA processing</keyword>
<comment type="cofactor">
    <cofactor evidence="1">
        <name>FMN</name>
        <dbReference type="ChEBI" id="CHEBI:58210"/>
    </cofactor>
</comment>
<dbReference type="FunFam" id="3.20.20.70:FF:000162">
    <property type="entry name" value="tRNA-dihydrouridine(16/17) synthase [NAD(P)(+)]-like"/>
    <property type="match status" value="1"/>
</dbReference>
<evidence type="ECO:0000256" key="9">
    <source>
        <dbReference type="ARBA" id="ARBA00038890"/>
    </source>
</evidence>
<evidence type="ECO:0000256" key="8">
    <source>
        <dbReference type="ARBA" id="ARBA00038313"/>
    </source>
</evidence>
<dbReference type="KEGG" id="cmax:111499526"/>
<keyword evidence="7" id="KW-0520">NAD</keyword>
<evidence type="ECO:0000256" key="12">
    <source>
        <dbReference type="ARBA" id="ARBA00048934"/>
    </source>
</evidence>
<comment type="catalytic activity">
    <reaction evidence="11">
        <text>5,6-dihydrouridine(16) in tRNA + NADP(+) = uridine(16) in tRNA + NADPH + H(+)</text>
        <dbReference type="Rhea" id="RHEA:53376"/>
        <dbReference type="Rhea" id="RHEA-COMP:13543"/>
        <dbReference type="Rhea" id="RHEA-COMP:13544"/>
        <dbReference type="ChEBI" id="CHEBI:15378"/>
        <dbReference type="ChEBI" id="CHEBI:57783"/>
        <dbReference type="ChEBI" id="CHEBI:58349"/>
        <dbReference type="ChEBI" id="CHEBI:65315"/>
        <dbReference type="ChEBI" id="CHEBI:74443"/>
        <dbReference type="EC" id="1.3.1.88"/>
    </reaction>
    <physiologicalReaction direction="right-to-left" evidence="11">
        <dbReference type="Rhea" id="RHEA:53378"/>
    </physiologicalReaction>
</comment>
<comment type="catalytic activity">
    <reaction evidence="10">
        <text>5,6-dihydrouridine(17) in tRNA + NAD(+) = uridine(17) in tRNA + NADH + H(+)</text>
        <dbReference type="Rhea" id="RHEA:53372"/>
        <dbReference type="Rhea" id="RHEA-COMP:13541"/>
        <dbReference type="Rhea" id="RHEA-COMP:13542"/>
        <dbReference type="ChEBI" id="CHEBI:15378"/>
        <dbReference type="ChEBI" id="CHEBI:57540"/>
        <dbReference type="ChEBI" id="CHEBI:57945"/>
        <dbReference type="ChEBI" id="CHEBI:65315"/>
        <dbReference type="ChEBI" id="CHEBI:74443"/>
        <dbReference type="EC" id="1.3.1.88"/>
    </reaction>
    <physiologicalReaction direction="right-to-left" evidence="10">
        <dbReference type="Rhea" id="RHEA:53374"/>
    </physiologicalReaction>
</comment>
<evidence type="ECO:0000256" key="3">
    <source>
        <dbReference type="ARBA" id="ARBA00022643"/>
    </source>
</evidence>
<reference evidence="17" key="1">
    <citation type="submission" date="2025-08" db="UniProtKB">
        <authorList>
            <consortium name="RefSeq"/>
        </authorList>
    </citation>
    <scope>IDENTIFICATION</scope>
    <source>
        <tissue evidence="17">Young leaves</tissue>
    </source>
</reference>
<feature type="domain" description="DUS-like FMN-binding" evidence="15">
    <location>
        <begin position="72"/>
        <end position="362"/>
    </location>
</feature>
<organism evidence="16 17">
    <name type="scientific">Cucurbita maxima</name>
    <name type="common">Pumpkin</name>
    <name type="synonym">Winter squash</name>
    <dbReference type="NCBI Taxonomy" id="3661"/>
    <lineage>
        <taxon>Eukaryota</taxon>
        <taxon>Viridiplantae</taxon>
        <taxon>Streptophyta</taxon>
        <taxon>Embryophyta</taxon>
        <taxon>Tracheophyta</taxon>
        <taxon>Spermatophyta</taxon>
        <taxon>Magnoliopsida</taxon>
        <taxon>eudicotyledons</taxon>
        <taxon>Gunneridae</taxon>
        <taxon>Pentapetalae</taxon>
        <taxon>rosids</taxon>
        <taxon>fabids</taxon>
        <taxon>Cucurbitales</taxon>
        <taxon>Cucurbitaceae</taxon>
        <taxon>Cucurbiteae</taxon>
        <taxon>Cucurbita</taxon>
    </lineage>
</organism>
<evidence type="ECO:0000259" key="15">
    <source>
        <dbReference type="Pfam" id="PF01207"/>
    </source>
</evidence>
<evidence type="ECO:0000256" key="4">
    <source>
        <dbReference type="ARBA" id="ARBA00022694"/>
    </source>
</evidence>
<protein>
    <recommendedName>
        <fullName evidence="9">tRNA-dihydrouridine(16/17) synthase [NAD(P)(+)]</fullName>
        <ecNumber evidence="9">1.3.1.88</ecNumber>
    </recommendedName>
</protein>
<dbReference type="PANTHER" id="PTHR11082">
    <property type="entry name" value="TRNA-DIHYDROURIDINE SYNTHASE"/>
    <property type="match status" value="1"/>
</dbReference>
<dbReference type="EC" id="1.3.1.88" evidence="9"/>
<feature type="region of interest" description="Disordered" evidence="14">
    <location>
        <begin position="1"/>
        <end position="37"/>
    </location>
</feature>
<evidence type="ECO:0000313" key="16">
    <source>
        <dbReference type="Proteomes" id="UP000504608"/>
    </source>
</evidence>
<keyword evidence="6" id="KW-0560">Oxidoreductase</keyword>
<evidence type="ECO:0000256" key="6">
    <source>
        <dbReference type="ARBA" id="ARBA00023002"/>
    </source>
</evidence>
<keyword evidence="16" id="KW-1185">Reference proteome</keyword>
<evidence type="ECO:0000256" key="2">
    <source>
        <dbReference type="ARBA" id="ARBA00022630"/>
    </source>
</evidence>
<dbReference type="Pfam" id="PF01207">
    <property type="entry name" value="Dus"/>
    <property type="match status" value="1"/>
</dbReference>
<comment type="catalytic activity">
    <reaction evidence="12">
        <text>5,6-dihydrouridine(16) in tRNA + NAD(+) = uridine(16) in tRNA + NADH + H(+)</text>
        <dbReference type="Rhea" id="RHEA:53380"/>
        <dbReference type="Rhea" id="RHEA-COMP:13543"/>
        <dbReference type="Rhea" id="RHEA-COMP:13544"/>
        <dbReference type="ChEBI" id="CHEBI:15378"/>
        <dbReference type="ChEBI" id="CHEBI:57540"/>
        <dbReference type="ChEBI" id="CHEBI:57945"/>
        <dbReference type="ChEBI" id="CHEBI:65315"/>
        <dbReference type="ChEBI" id="CHEBI:74443"/>
        <dbReference type="EC" id="1.3.1.88"/>
    </reaction>
    <physiologicalReaction direction="right-to-left" evidence="12">
        <dbReference type="Rhea" id="RHEA:53382"/>
    </physiologicalReaction>
</comment>
<dbReference type="AlphaFoldDB" id="A0A6J1L641"/>
<comment type="similarity">
    <text evidence="8">Belongs to the Dus family. Dus1 subfamily.</text>
</comment>
<dbReference type="OrthoDB" id="272303at2759"/>
<gene>
    <name evidence="17" type="primary">LOC111499526</name>
</gene>
<proteinExistence type="inferred from homology"/>
<comment type="catalytic activity">
    <reaction evidence="13">
        <text>5,6-dihydrouridine(17) in tRNA + NADP(+) = uridine(17) in tRNA + NADPH + H(+)</text>
        <dbReference type="Rhea" id="RHEA:53368"/>
        <dbReference type="Rhea" id="RHEA-COMP:13541"/>
        <dbReference type="Rhea" id="RHEA-COMP:13542"/>
        <dbReference type="ChEBI" id="CHEBI:15378"/>
        <dbReference type="ChEBI" id="CHEBI:57783"/>
        <dbReference type="ChEBI" id="CHEBI:58349"/>
        <dbReference type="ChEBI" id="CHEBI:65315"/>
        <dbReference type="ChEBI" id="CHEBI:74443"/>
        <dbReference type="EC" id="1.3.1.88"/>
    </reaction>
    <physiologicalReaction direction="right-to-left" evidence="13">
        <dbReference type="Rhea" id="RHEA:53370"/>
    </physiologicalReaction>
</comment>
<keyword evidence="5" id="KW-0521">NADP</keyword>
<dbReference type="PANTHER" id="PTHR11082:SF5">
    <property type="entry name" value="TRNA-DIHYDROURIDINE(16_17) SYNTHASE [NAD(P)(+)]-LIKE"/>
    <property type="match status" value="1"/>
</dbReference>
<dbReference type="Gene3D" id="3.20.20.70">
    <property type="entry name" value="Aldolase class I"/>
    <property type="match status" value="1"/>
</dbReference>
<evidence type="ECO:0000256" key="1">
    <source>
        <dbReference type="ARBA" id="ARBA00001917"/>
    </source>
</evidence>
<evidence type="ECO:0000313" key="17">
    <source>
        <dbReference type="RefSeq" id="XP_023006858.1"/>
    </source>
</evidence>
<name>A0A6J1L641_CUCMA</name>
<dbReference type="InterPro" id="IPR018517">
    <property type="entry name" value="tRNA_hU_synthase_CS"/>
</dbReference>
<dbReference type="PROSITE" id="PS01136">
    <property type="entry name" value="UPF0034"/>
    <property type="match status" value="1"/>
</dbReference>
<evidence type="ECO:0000256" key="13">
    <source>
        <dbReference type="ARBA" id="ARBA00049467"/>
    </source>
</evidence>
<dbReference type="InterPro" id="IPR013785">
    <property type="entry name" value="Aldolase_TIM"/>
</dbReference>
<dbReference type="RefSeq" id="XP_023006858.1">
    <property type="nucleotide sequence ID" value="XM_023151090.1"/>
</dbReference>